<protein>
    <recommendedName>
        <fullName evidence="7">Ribosomal protein L34</fullName>
    </recommendedName>
</protein>
<dbReference type="Gene3D" id="1.10.287.3980">
    <property type="match status" value="1"/>
</dbReference>
<evidence type="ECO:0000256" key="4">
    <source>
        <dbReference type="SAM" id="MobiDB-lite"/>
    </source>
</evidence>
<comment type="caution">
    <text evidence="5">The sequence shown here is derived from an EMBL/GenBank/DDBJ whole genome shotgun (WGS) entry which is preliminary data.</text>
</comment>
<comment type="similarity">
    <text evidence="1">Belongs to the bacterial ribosomal protein bL34 family.</text>
</comment>
<name>A0AAW1SPG6_9CHLO</name>
<dbReference type="AlphaFoldDB" id="A0AAW1SPG6"/>
<dbReference type="Pfam" id="PF00468">
    <property type="entry name" value="Ribosomal_L34"/>
    <property type="match status" value="1"/>
</dbReference>
<evidence type="ECO:0000313" key="6">
    <source>
        <dbReference type="Proteomes" id="UP001485043"/>
    </source>
</evidence>
<dbReference type="GO" id="GO:0005840">
    <property type="term" value="C:ribosome"/>
    <property type="evidence" value="ECO:0007669"/>
    <property type="project" value="UniProtKB-KW"/>
</dbReference>
<keyword evidence="6" id="KW-1185">Reference proteome</keyword>
<dbReference type="EMBL" id="JALJOV010001339">
    <property type="protein sequence ID" value="KAK9849501.1"/>
    <property type="molecule type" value="Genomic_DNA"/>
</dbReference>
<proteinExistence type="inferred from homology"/>
<evidence type="ECO:0000313" key="5">
    <source>
        <dbReference type="EMBL" id="KAK9849501.1"/>
    </source>
</evidence>
<dbReference type="GO" id="GO:1990904">
    <property type="term" value="C:ribonucleoprotein complex"/>
    <property type="evidence" value="ECO:0007669"/>
    <property type="project" value="UniProtKB-KW"/>
</dbReference>
<dbReference type="Proteomes" id="UP001485043">
    <property type="component" value="Unassembled WGS sequence"/>
</dbReference>
<dbReference type="InterPro" id="IPR000271">
    <property type="entry name" value="Ribosomal_bL34"/>
</dbReference>
<evidence type="ECO:0000256" key="2">
    <source>
        <dbReference type="ARBA" id="ARBA00022980"/>
    </source>
</evidence>
<sequence>MQCLTTPVLRPARLAAVRQSSRPVLSKSEFCGCSLRKQGLVASFAGLSLQTGWTSPLRQAKQQRLVVQAGRGGSQATTLQGTRRRRTRTSGFRTRMNSPTGRSVLKARRKKGRKIVATCFNFNKQLKNPSK</sequence>
<evidence type="ECO:0000256" key="1">
    <source>
        <dbReference type="ARBA" id="ARBA00010111"/>
    </source>
</evidence>
<dbReference type="NCBIfam" id="TIGR01030">
    <property type="entry name" value="rpmH_bact"/>
    <property type="match status" value="1"/>
</dbReference>
<keyword evidence="3" id="KW-0687">Ribonucleoprotein</keyword>
<evidence type="ECO:0000256" key="3">
    <source>
        <dbReference type="ARBA" id="ARBA00023274"/>
    </source>
</evidence>
<gene>
    <name evidence="5" type="ORF">WJX84_004921</name>
</gene>
<keyword evidence="2" id="KW-0689">Ribosomal protein</keyword>
<dbReference type="GO" id="GO:0003735">
    <property type="term" value="F:structural constituent of ribosome"/>
    <property type="evidence" value="ECO:0007669"/>
    <property type="project" value="InterPro"/>
</dbReference>
<dbReference type="GO" id="GO:0006412">
    <property type="term" value="P:translation"/>
    <property type="evidence" value="ECO:0007669"/>
    <property type="project" value="InterPro"/>
</dbReference>
<dbReference type="HAMAP" id="MF_00391">
    <property type="entry name" value="Ribosomal_bL34"/>
    <property type="match status" value="1"/>
</dbReference>
<evidence type="ECO:0008006" key="7">
    <source>
        <dbReference type="Google" id="ProtNLM"/>
    </source>
</evidence>
<organism evidence="5 6">
    <name type="scientific">Apatococcus fuscideae</name>
    <dbReference type="NCBI Taxonomy" id="2026836"/>
    <lineage>
        <taxon>Eukaryota</taxon>
        <taxon>Viridiplantae</taxon>
        <taxon>Chlorophyta</taxon>
        <taxon>core chlorophytes</taxon>
        <taxon>Trebouxiophyceae</taxon>
        <taxon>Chlorellales</taxon>
        <taxon>Chlorellaceae</taxon>
        <taxon>Apatococcus</taxon>
    </lineage>
</organism>
<accession>A0AAW1SPG6</accession>
<feature type="region of interest" description="Disordered" evidence="4">
    <location>
        <begin position="66"/>
        <end position="99"/>
    </location>
</feature>
<reference evidence="5 6" key="1">
    <citation type="journal article" date="2024" name="Nat. Commun.">
        <title>Phylogenomics reveals the evolutionary origins of lichenization in chlorophyte algae.</title>
        <authorList>
            <person name="Puginier C."/>
            <person name="Libourel C."/>
            <person name="Otte J."/>
            <person name="Skaloud P."/>
            <person name="Haon M."/>
            <person name="Grisel S."/>
            <person name="Petersen M."/>
            <person name="Berrin J.G."/>
            <person name="Delaux P.M."/>
            <person name="Dal Grande F."/>
            <person name="Keller J."/>
        </authorList>
    </citation>
    <scope>NUCLEOTIDE SEQUENCE [LARGE SCALE GENOMIC DNA]</scope>
    <source>
        <strain evidence="5 6">SAG 2523</strain>
    </source>
</reference>